<evidence type="ECO:0000256" key="2">
    <source>
        <dbReference type="SAM" id="Phobius"/>
    </source>
</evidence>
<keyword evidence="2" id="KW-1133">Transmembrane helix</keyword>
<dbReference type="OrthoDB" id="43811at2157"/>
<keyword evidence="2" id="KW-0812">Transmembrane</keyword>
<evidence type="ECO:0000313" key="3">
    <source>
        <dbReference type="EMBL" id="QGR20111.1"/>
    </source>
</evidence>
<accession>A0A650CQJ1</accession>
<reference evidence="3 4" key="1">
    <citation type="submission" date="2019-10" db="EMBL/GenBank/DDBJ databases">
        <title>Genome Sequences from Six Type Strain Members of the Archaeal Family Sulfolobaceae: Acidianus ambivalens, Acidianus infernus, Metallosphaera prunae, Stygiolobus azoricus, Sulfolobus metallicus, and Sulfurisphaera ohwakuensis.</title>
        <authorList>
            <person name="Counts J.A."/>
            <person name="Kelly R.M."/>
        </authorList>
    </citation>
    <scope>NUCLEOTIDE SEQUENCE [LARGE SCALE GENOMIC DNA]</scope>
    <source>
        <strain evidence="3 4">FC6</strain>
    </source>
</reference>
<dbReference type="InterPro" id="IPR008969">
    <property type="entry name" value="CarboxyPept-like_regulatory"/>
</dbReference>
<dbReference type="GeneID" id="42799204"/>
<sequence length="647" mass="69525">MNRRFLLGIILLIPTLLMLFSQIPLSLAQTTSNYSTAGIYILPGPQVNPLGMSPPQIVLPTSTGSATYSLIIINSRDTLAQVPVYLDSSLYTTVTLQPYSYKVLNLNLNTGLHEIQTNGETFYVNVTKVNNATNGEMTLNGSVNVYVFKAQPGHIYKVYYNMTSSLSSLSQEYGYFVTNLANNGYGDVVCQASPSGTSGSIIFAVPQDIAQGLYYIYLYRGYEGFSNNVSYPAAYVYGLIIVNVSYGIPTTLSTPSVFSENGVTFEVQNVSGYTYLQINYPFSEENMYTITVYTTSGTQTYTITNTSGGSYSLPGAPFGSYNAEVYGVNVPWAFSNGSTTLKLPQFYKAVIQIKSPLGTVTLTYPSTPISTVTVNLEILSTSGVPIPNAKVTLYNISNKQPITTYTTNPQGLVPITLPQGTKINATVSASGYISNSTVIVFSQNETVKIYLTPIYLNFSITQISEKLNNGTTVTVTPSSILSIYEGATLNLSFKIMTNSPYNVSVNATLNNVEIPVVMKNGLYTITYTFANVNTYTLKLEASSNGASNTAEIEIKVIPISTSLTTTTTTTTTSQSTTTTTQSTTTTTSTTSSTTQSTTTTSTTTTVSSSVIVPPTSTTSTSPSFVPILIIVAIIVIAAVIAIVILRK</sequence>
<evidence type="ECO:0000256" key="1">
    <source>
        <dbReference type="SAM" id="MobiDB-lite"/>
    </source>
</evidence>
<feature type="transmembrane region" description="Helical" evidence="2">
    <location>
        <begin position="624"/>
        <end position="645"/>
    </location>
</feature>
<dbReference type="SUPFAM" id="SSF49464">
    <property type="entry name" value="Carboxypeptidase regulatory domain-like"/>
    <property type="match status" value="1"/>
</dbReference>
<proteinExistence type="predicted"/>
<dbReference type="RefSeq" id="WP_156007560.1">
    <property type="nucleotide sequence ID" value="NZ_CP045483.1"/>
</dbReference>
<evidence type="ECO:0000313" key="4">
    <source>
        <dbReference type="Proteomes" id="UP000423396"/>
    </source>
</evidence>
<dbReference type="AlphaFoldDB" id="A0A650CQJ1"/>
<protein>
    <submittedName>
        <fullName evidence="3">Uncharacterized protein</fullName>
    </submittedName>
</protein>
<feature type="region of interest" description="Disordered" evidence="1">
    <location>
        <begin position="567"/>
        <end position="620"/>
    </location>
</feature>
<dbReference type="Proteomes" id="UP000423396">
    <property type="component" value="Chromosome"/>
</dbReference>
<dbReference type="EMBL" id="CP045483">
    <property type="protein sequence ID" value="QGR20111.1"/>
    <property type="molecule type" value="Genomic_DNA"/>
</dbReference>
<keyword evidence="4" id="KW-1185">Reference proteome</keyword>
<organism evidence="3 4">
    <name type="scientific">Stygiolobus azoricus</name>
    <dbReference type="NCBI Taxonomy" id="41675"/>
    <lineage>
        <taxon>Archaea</taxon>
        <taxon>Thermoproteota</taxon>
        <taxon>Thermoprotei</taxon>
        <taxon>Sulfolobales</taxon>
        <taxon>Sulfolobaceae</taxon>
        <taxon>Stygiolobus</taxon>
    </lineage>
</organism>
<keyword evidence="2" id="KW-0472">Membrane</keyword>
<gene>
    <name evidence="3" type="ORF">D1868_09000</name>
</gene>
<name>A0A650CQJ1_9CREN</name>
<dbReference type="KEGG" id="sazo:D1868_09000"/>